<dbReference type="Pfam" id="PF03703">
    <property type="entry name" value="bPH_2"/>
    <property type="match status" value="1"/>
</dbReference>
<evidence type="ECO:0000313" key="4">
    <source>
        <dbReference type="Proteomes" id="UP000274391"/>
    </source>
</evidence>
<evidence type="ECO:0000313" key="3">
    <source>
        <dbReference type="EMBL" id="RRJ88190.1"/>
    </source>
</evidence>
<keyword evidence="4" id="KW-1185">Reference proteome</keyword>
<feature type="domain" description="YdbS-like PH" evidence="2">
    <location>
        <begin position="70"/>
        <end position="147"/>
    </location>
</feature>
<organism evidence="3 4">
    <name type="scientific">Gulosibacter macacae</name>
    <dbReference type="NCBI Taxonomy" id="2488791"/>
    <lineage>
        <taxon>Bacteria</taxon>
        <taxon>Bacillati</taxon>
        <taxon>Actinomycetota</taxon>
        <taxon>Actinomycetes</taxon>
        <taxon>Micrococcales</taxon>
        <taxon>Microbacteriaceae</taxon>
        <taxon>Gulosibacter</taxon>
    </lineage>
</organism>
<keyword evidence="1" id="KW-0812">Transmembrane</keyword>
<dbReference type="EMBL" id="RQVS01000002">
    <property type="protein sequence ID" value="RRJ88190.1"/>
    <property type="molecule type" value="Genomic_DNA"/>
</dbReference>
<proteinExistence type="predicted"/>
<dbReference type="RefSeq" id="WP_124969229.1">
    <property type="nucleotide sequence ID" value="NZ_RQVS01000002.1"/>
</dbReference>
<feature type="transmembrane region" description="Helical" evidence="1">
    <location>
        <begin position="46"/>
        <end position="66"/>
    </location>
</feature>
<comment type="caution">
    <text evidence="3">The sequence shown here is derived from an EMBL/GenBank/DDBJ whole genome shotgun (WGS) entry which is preliminary data.</text>
</comment>
<evidence type="ECO:0000256" key="1">
    <source>
        <dbReference type="SAM" id="Phobius"/>
    </source>
</evidence>
<sequence length="158" mass="17842">MNQFDHPNIQWHRVSPKFVMREVVTIIIGVLVWAAIAVALSFIPGMWWLMGAIPALLTAIPLTYVVQRTRAIGYALRQDDLLFRRGLFFSRLVAVPYGRLQMIDVRRGPIDRMLGLSALRTMTAAPMSQVLVPGLPEAEAEQLRDHLIRVAETRRAGL</sequence>
<dbReference type="PANTHER" id="PTHR34473:SF3">
    <property type="entry name" value="TRANSMEMBRANE PROTEIN-RELATED"/>
    <property type="match status" value="1"/>
</dbReference>
<gene>
    <name evidence="3" type="ORF">EG850_01720</name>
</gene>
<dbReference type="InterPro" id="IPR005182">
    <property type="entry name" value="YdbS-like_PH"/>
</dbReference>
<evidence type="ECO:0000259" key="2">
    <source>
        <dbReference type="Pfam" id="PF03703"/>
    </source>
</evidence>
<dbReference type="PANTHER" id="PTHR34473">
    <property type="entry name" value="UPF0699 TRANSMEMBRANE PROTEIN YDBS"/>
    <property type="match status" value="1"/>
</dbReference>
<accession>A0A3P3VZP0</accession>
<keyword evidence="1" id="KW-1133">Transmembrane helix</keyword>
<dbReference type="AlphaFoldDB" id="A0A3P3VZP0"/>
<keyword evidence="1" id="KW-0472">Membrane</keyword>
<dbReference type="Proteomes" id="UP000274391">
    <property type="component" value="Unassembled WGS sequence"/>
</dbReference>
<dbReference type="OrthoDB" id="7364633at2"/>
<name>A0A3P3VZP0_9MICO</name>
<protein>
    <submittedName>
        <fullName evidence="3">PH domain-containing protein</fullName>
    </submittedName>
</protein>
<reference evidence="3 4" key="1">
    <citation type="submission" date="2018-11" db="EMBL/GenBank/DDBJ databases">
        <title>YIM 102482-1 draft genome.</title>
        <authorList>
            <person name="Li G."/>
            <person name="Jiang Y."/>
        </authorList>
    </citation>
    <scope>NUCLEOTIDE SEQUENCE [LARGE SCALE GENOMIC DNA]</scope>
    <source>
        <strain evidence="3 4">YIM 102482-1</strain>
    </source>
</reference>
<feature type="transmembrane region" description="Helical" evidence="1">
    <location>
        <begin position="23"/>
        <end position="40"/>
    </location>
</feature>